<dbReference type="Pfam" id="PF00400">
    <property type="entry name" value="WD40"/>
    <property type="match status" value="2"/>
</dbReference>
<dbReference type="GO" id="GO:0120330">
    <property type="term" value="C:rixosome complex"/>
    <property type="evidence" value="ECO:0007669"/>
    <property type="project" value="TreeGrafter"/>
</dbReference>
<proteinExistence type="predicted"/>
<dbReference type="PROSITE" id="PS50082">
    <property type="entry name" value="WD_REPEATS_2"/>
    <property type="match status" value="1"/>
</dbReference>
<evidence type="ECO:0000256" key="1">
    <source>
        <dbReference type="ARBA" id="ARBA00022574"/>
    </source>
</evidence>
<reference evidence="4" key="1">
    <citation type="submission" date="2022-01" db="EMBL/GenBank/DDBJ databases">
        <title>Genome Sequence Resource for Two Populations of Ditylenchus destructor, the Migratory Endoparasitic Phytonematode.</title>
        <authorList>
            <person name="Zhang H."/>
            <person name="Lin R."/>
            <person name="Xie B."/>
        </authorList>
    </citation>
    <scope>NUCLEOTIDE SEQUENCE</scope>
    <source>
        <strain evidence="4">BazhouSP</strain>
    </source>
</reference>
<dbReference type="GO" id="GO:0005656">
    <property type="term" value="C:nuclear pre-replicative complex"/>
    <property type="evidence" value="ECO:0007669"/>
    <property type="project" value="TreeGrafter"/>
</dbReference>
<accession>A0AAD4NAU2</accession>
<keyword evidence="1 3" id="KW-0853">WD repeat</keyword>
<evidence type="ECO:0000313" key="4">
    <source>
        <dbReference type="EMBL" id="KAI1720110.1"/>
    </source>
</evidence>
<dbReference type="AlphaFoldDB" id="A0AAD4NAU2"/>
<dbReference type="InterPro" id="IPR045227">
    <property type="entry name" value="WDR18/Ipi3/RID3"/>
</dbReference>
<dbReference type="InterPro" id="IPR036322">
    <property type="entry name" value="WD40_repeat_dom_sf"/>
</dbReference>
<keyword evidence="2" id="KW-0677">Repeat</keyword>
<dbReference type="GO" id="GO:0006261">
    <property type="term" value="P:DNA-templated DNA replication"/>
    <property type="evidence" value="ECO:0007669"/>
    <property type="project" value="TreeGrafter"/>
</dbReference>
<dbReference type="SUPFAM" id="SSF50978">
    <property type="entry name" value="WD40 repeat-like"/>
    <property type="match status" value="1"/>
</dbReference>
<comment type="caution">
    <text evidence="4">The sequence shown here is derived from an EMBL/GenBank/DDBJ whole genome shotgun (WGS) entry which is preliminary data.</text>
</comment>
<name>A0AAD4NAU2_9BILA</name>
<dbReference type="EMBL" id="JAKKPZ010000006">
    <property type="protein sequence ID" value="KAI1720110.1"/>
    <property type="molecule type" value="Genomic_DNA"/>
</dbReference>
<dbReference type="Gene3D" id="2.130.10.10">
    <property type="entry name" value="YVTN repeat-like/Quinoprotein amine dehydrogenase"/>
    <property type="match status" value="2"/>
</dbReference>
<sequence length="481" mass="52470">MTESKSTPLEGLLVSAACPDLYPILVLNPFTWTDSWRFPIKDLQGNISGIAEPLGRNPSRMIVTAANKSLLFCFSLAKNGSSCIRSIMPDTIKCLVSHPSGSFIFGAALNKIYAWMINTGDLCGTVEDNFQHITALRISSCGSYLVSGAADGTAKLYLTSEIIHRRHNEVEAIRATCTWSCHSLPIKDIFITGGRSSRVLTVSLDHTAILYSISAKQVILKVSVDHALSSCCIDPAETRLFLGSTIGKLCILDLCSGYKSDELTVIALNLPKPSSGITVLDHSTEEICKICVNFDGTRLASGSADGCYKIWDISNGQCLKSSTMKGNITTLKFVEWWTVLKEQKGSKQALLPLPPLKLSAQNLKTRAFKQTEANSVIMGENEELFRISIDYLLSKNCEEKLKVATDSLSTFIPVGKKPKLDSIITSADIAKESHTSAINDLNADSAGKMRELEAEIARVKKINAELYAFASEILVGEIEER</sequence>
<dbReference type="PANTHER" id="PTHR18763:SF0">
    <property type="entry name" value="WD REPEAT-CONTAINING PROTEIN 18"/>
    <property type="match status" value="1"/>
</dbReference>
<evidence type="ECO:0000313" key="5">
    <source>
        <dbReference type="Proteomes" id="UP001201812"/>
    </source>
</evidence>
<evidence type="ECO:0000256" key="2">
    <source>
        <dbReference type="ARBA" id="ARBA00022737"/>
    </source>
</evidence>
<dbReference type="PANTHER" id="PTHR18763">
    <property type="entry name" value="WD-REPEAT PROTEIN 18"/>
    <property type="match status" value="1"/>
</dbReference>
<organism evidence="4 5">
    <name type="scientific">Ditylenchus destructor</name>
    <dbReference type="NCBI Taxonomy" id="166010"/>
    <lineage>
        <taxon>Eukaryota</taxon>
        <taxon>Metazoa</taxon>
        <taxon>Ecdysozoa</taxon>
        <taxon>Nematoda</taxon>
        <taxon>Chromadorea</taxon>
        <taxon>Rhabditida</taxon>
        <taxon>Tylenchina</taxon>
        <taxon>Tylenchomorpha</taxon>
        <taxon>Sphaerularioidea</taxon>
        <taxon>Anguinidae</taxon>
        <taxon>Anguininae</taxon>
        <taxon>Ditylenchus</taxon>
    </lineage>
</organism>
<keyword evidence="5" id="KW-1185">Reference proteome</keyword>
<evidence type="ECO:0000256" key="3">
    <source>
        <dbReference type="PROSITE-ProRule" id="PRU00221"/>
    </source>
</evidence>
<dbReference type="InterPro" id="IPR015943">
    <property type="entry name" value="WD40/YVTN_repeat-like_dom_sf"/>
</dbReference>
<dbReference type="Proteomes" id="UP001201812">
    <property type="component" value="Unassembled WGS sequence"/>
</dbReference>
<dbReference type="GO" id="GO:0006364">
    <property type="term" value="P:rRNA processing"/>
    <property type="evidence" value="ECO:0007669"/>
    <property type="project" value="TreeGrafter"/>
</dbReference>
<protein>
    <submittedName>
        <fullName evidence="4">Pre-rRNA-processing protein pro-1</fullName>
    </submittedName>
</protein>
<feature type="repeat" description="WD" evidence="3">
    <location>
        <begin position="280"/>
        <end position="321"/>
    </location>
</feature>
<gene>
    <name evidence="4" type="ORF">DdX_05483</name>
</gene>
<dbReference type="InterPro" id="IPR001680">
    <property type="entry name" value="WD40_rpt"/>
</dbReference>
<dbReference type="SMART" id="SM00320">
    <property type="entry name" value="WD40"/>
    <property type="match status" value="5"/>
</dbReference>